<keyword evidence="1" id="KW-1133">Transmembrane helix</keyword>
<keyword evidence="1" id="KW-0472">Membrane</keyword>
<evidence type="ECO:0000313" key="2">
    <source>
        <dbReference type="EMBL" id="AEO57245.1"/>
    </source>
</evidence>
<dbReference type="GeneID" id="11512551"/>
<feature type="transmembrane region" description="Helical" evidence="1">
    <location>
        <begin position="21"/>
        <end position="43"/>
    </location>
</feature>
<dbReference type="HOGENOM" id="CLU_3015852_0_0_1"/>
<sequence length="56" mass="6298">MDVERVSRKRAMRATERLAAIAARSALVYFRVSVFAAILNTIVTADGRVELRVFTE</sequence>
<dbReference type="EMBL" id="CP003004">
    <property type="protein sequence ID" value="AEO57245.1"/>
    <property type="molecule type" value="Genomic_DNA"/>
</dbReference>
<organism evidence="2 3">
    <name type="scientific">Thermothelomyces thermophilus (strain ATCC 42464 / BCRC 31852 / DSM 1799)</name>
    <name type="common">Sporotrichum thermophile</name>
    <dbReference type="NCBI Taxonomy" id="573729"/>
    <lineage>
        <taxon>Eukaryota</taxon>
        <taxon>Fungi</taxon>
        <taxon>Dikarya</taxon>
        <taxon>Ascomycota</taxon>
        <taxon>Pezizomycotina</taxon>
        <taxon>Sordariomycetes</taxon>
        <taxon>Sordariomycetidae</taxon>
        <taxon>Sordariales</taxon>
        <taxon>Chaetomiaceae</taxon>
        <taxon>Thermothelomyces</taxon>
    </lineage>
</organism>
<keyword evidence="3" id="KW-1185">Reference proteome</keyword>
<dbReference type="AlphaFoldDB" id="G2QC18"/>
<dbReference type="RefSeq" id="XP_003662490.1">
    <property type="nucleotide sequence ID" value="XM_003662442.1"/>
</dbReference>
<protein>
    <submittedName>
        <fullName evidence="2">Uncharacterized protein</fullName>
    </submittedName>
</protein>
<evidence type="ECO:0000256" key="1">
    <source>
        <dbReference type="SAM" id="Phobius"/>
    </source>
</evidence>
<dbReference type="Proteomes" id="UP000007322">
    <property type="component" value="Chromosome 3"/>
</dbReference>
<dbReference type="VEuPathDB" id="FungiDB:MYCTH_2303158"/>
<accession>G2QC18</accession>
<dbReference type="KEGG" id="mtm:MYCTH_2303158"/>
<proteinExistence type="predicted"/>
<keyword evidence="1" id="KW-0812">Transmembrane</keyword>
<dbReference type="InParanoid" id="G2QC18"/>
<evidence type="ECO:0000313" key="3">
    <source>
        <dbReference type="Proteomes" id="UP000007322"/>
    </source>
</evidence>
<reference evidence="2 3" key="1">
    <citation type="journal article" date="2011" name="Nat. Biotechnol.">
        <title>Comparative genomic analysis of the thermophilic biomass-degrading fungi Myceliophthora thermophila and Thielavia terrestris.</title>
        <authorList>
            <person name="Berka R.M."/>
            <person name="Grigoriev I.V."/>
            <person name="Otillar R."/>
            <person name="Salamov A."/>
            <person name="Grimwood J."/>
            <person name="Reid I."/>
            <person name="Ishmael N."/>
            <person name="John T."/>
            <person name="Darmond C."/>
            <person name="Moisan M.-C."/>
            <person name="Henrissat B."/>
            <person name="Coutinho P.M."/>
            <person name="Lombard V."/>
            <person name="Natvig D.O."/>
            <person name="Lindquist E."/>
            <person name="Schmutz J."/>
            <person name="Lucas S."/>
            <person name="Harris P."/>
            <person name="Powlowski J."/>
            <person name="Bellemare A."/>
            <person name="Taylor D."/>
            <person name="Butler G."/>
            <person name="de Vries R.P."/>
            <person name="Allijn I.E."/>
            <person name="van den Brink J."/>
            <person name="Ushinsky S."/>
            <person name="Storms R."/>
            <person name="Powell A.J."/>
            <person name="Paulsen I.T."/>
            <person name="Elbourne L.D.H."/>
            <person name="Baker S.E."/>
            <person name="Magnuson J."/>
            <person name="LaBoissiere S."/>
            <person name="Clutterbuck A.J."/>
            <person name="Martinez D."/>
            <person name="Wogulis M."/>
            <person name="de Leon A.L."/>
            <person name="Rey M.W."/>
            <person name="Tsang A."/>
        </authorList>
    </citation>
    <scope>NUCLEOTIDE SEQUENCE [LARGE SCALE GENOMIC DNA]</scope>
    <source>
        <strain evidence="3">ATCC 42464 / BCRC 31852 / DSM 1799</strain>
    </source>
</reference>
<gene>
    <name evidence="2" type="ORF">MYCTH_2303158</name>
</gene>
<name>G2QC18_THET4</name>